<evidence type="ECO:0000313" key="2">
    <source>
        <dbReference type="Proteomes" id="UP001054837"/>
    </source>
</evidence>
<keyword evidence="2" id="KW-1185">Reference proteome</keyword>
<name>A0AAV4V1X2_9ARAC</name>
<evidence type="ECO:0000313" key="1">
    <source>
        <dbReference type="EMBL" id="GIY63694.1"/>
    </source>
</evidence>
<reference evidence="1 2" key="1">
    <citation type="submission" date="2021-06" db="EMBL/GenBank/DDBJ databases">
        <title>Caerostris darwini draft genome.</title>
        <authorList>
            <person name="Kono N."/>
            <person name="Arakawa K."/>
        </authorList>
    </citation>
    <scope>NUCLEOTIDE SEQUENCE [LARGE SCALE GENOMIC DNA]</scope>
</reference>
<organism evidence="1 2">
    <name type="scientific">Caerostris darwini</name>
    <dbReference type="NCBI Taxonomy" id="1538125"/>
    <lineage>
        <taxon>Eukaryota</taxon>
        <taxon>Metazoa</taxon>
        <taxon>Ecdysozoa</taxon>
        <taxon>Arthropoda</taxon>
        <taxon>Chelicerata</taxon>
        <taxon>Arachnida</taxon>
        <taxon>Araneae</taxon>
        <taxon>Araneomorphae</taxon>
        <taxon>Entelegynae</taxon>
        <taxon>Araneoidea</taxon>
        <taxon>Araneidae</taxon>
        <taxon>Caerostris</taxon>
    </lineage>
</organism>
<protein>
    <submittedName>
        <fullName evidence="1">Uncharacterized protein</fullName>
    </submittedName>
</protein>
<dbReference type="Proteomes" id="UP001054837">
    <property type="component" value="Unassembled WGS sequence"/>
</dbReference>
<dbReference type="AlphaFoldDB" id="A0AAV4V1X2"/>
<proteinExistence type="predicted"/>
<dbReference type="EMBL" id="BPLQ01012203">
    <property type="protein sequence ID" value="GIY63694.1"/>
    <property type="molecule type" value="Genomic_DNA"/>
</dbReference>
<gene>
    <name evidence="1" type="ORF">CDAR_480511</name>
</gene>
<accession>A0AAV4V1X2</accession>
<comment type="caution">
    <text evidence="1">The sequence shown here is derived from an EMBL/GenBank/DDBJ whole genome shotgun (WGS) entry which is preliminary data.</text>
</comment>
<sequence>MAPLKTHKRNNEFLLVPPVDSLPSEINCLWGYKWRATAGKPINILETSCFKKRNGLRVFSRLRGKKLRLSLIELDDPSIEREDLYFTLVTYKDNIFEEWKLSILFQLKEKSCGLVWQYV</sequence>